<name>A0A8S3R2P1_MYTED</name>
<feature type="domain" description="G-protein coupled receptors family 1 profile" evidence="10">
    <location>
        <begin position="48"/>
        <end position="283"/>
    </location>
</feature>
<dbReference type="Pfam" id="PF00001">
    <property type="entry name" value="7tm_1"/>
    <property type="match status" value="1"/>
</dbReference>
<feature type="transmembrane region" description="Helical" evidence="9">
    <location>
        <begin position="263"/>
        <end position="285"/>
    </location>
</feature>
<dbReference type="AlphaFoldDB" id="A0A8S3R2P1"/>
<evidence type="ECO:0000256" key="8">
    <source>
        <dbReference type="RuleBase" id="RU000688"/>
    </source>
</evidence>
<reference evidence="11" key="1">
    <citation type="submission" date="2021-03" db="EMBL/GenBank/DDBJ databases">
        <authorList>
            <person name="Bekaert M."/>
        </authorList>
    </citation>
    <scope>NUCLEOTIDE SEQUENCE</scope>
</reference>
<feature type="transmembrane region" description="Helical" evidence="9">
    <location>
        <begin position="64"/>
        <end position="84"/>
    </location>
</feature>
<feature type="transmembrane region" description="Helical" evidence="9">
    <location>
        <begin position="96"/>
        <end position="119"/>
    </location>
</feature>
<protein>
    <recommendedName>
        <fullName evidence="10">G-protein coupled receptors family 1 profile domain-containing protein</fullName>
    </recommendedName>
</protein>
<dbReference type="CDD" id="cd00637">
    <property type="entry name" value="7tm_classA_rhodopsin-like"/>
    <property type="match status" value="1"/>
</dbReference>
<dbReference type="GO" id="GO:0004930">
    <property type="term" value="F:G protein-coupled receptor activity"/>
    <property type="evidence" value="ECO:0007669"/>
    <property type="project" value="UniProtKB-KW"/>
</dbReference>
<dbReference type="SUPFAM" id="SSF81321">
    <property type="entry name" value="Family A G protein-coupled receptor-like"/>
    <property type="match status" value="1"/>
</dbReference>
<keyword evidence="5 9" id="KW-0472">Membrane</keyword>
<dbReference type="InterPro" id="IPR017452">
    <property type="entry name" value="GPCR_Rhodpsn_7TM"/>
</dbReference>
<evidence type="ECO:0000256" key="6">
    <source>
        <dbReference type="ARBA" id="ARBA00023170"/>
    </source>
</evidence>
<evidence type="ECO:0000256" key="3">
    <source>
        <dbReference type="ARBA" id="ARBA00022989"/>
    </source>
</evidence>
<feature type="transmembrane region" description="Helical" evidence="9">
    <location>
        <begin position="178"/>
        <end position="202"/>
    </location>
</feature>
<comment type="subcellular location">
    <subcellularLocation>
        <location evidence="1">Membrane</location>
        <topology evidence="1">Multi-pass membrane protein</topology>
    </subcellularLocation>
</comment>
<evidence type="ECO:0000256" key="5">
    <source>
        <dbReference type="ARBA" id="ARBA00023136"/>
    </source>
</evidence>
<sequence>MESNYSLRNICVTENTATETFQGGYGRTGRSLQTVIIFWIISFFGIIGNGITLIVLFKRKLWTSVNILILIMSISDSLALPFITSTQTQKFLGKDIYWLTTLVRDIFITSSCISAMIIGMERSFAIRNPFKFKETWKINLTVKLYVVIQVMMIIIVIVKHVYTEFDDPFYDKYLYVPYYILIRGIPFSVILVTNILLVCGLVKNNQILSKMTNEKLERERMRQEVAITRMVMTVTSVYFVCMVPGRLLAGVMKAGLLRDERQYIYLIVTYLELSNFSVNTIIYTMTSSFFQRRLQGAYCFMLLS</sequence>
<dbReference type="GO" id="GO:0005886">
    <property type="term" value="C:plasma membrane"/>
    <property type="evidence" value="ECO:0007669"/>
    <property type="project" value="TreeGrafter"/>
</dbReference>
<accession>A0A8S3R2P1</accession>
<comment type="caution">
    <text evidence="11">The sequence shown here is derived from an EMBL/GenBank/DDBJ whole genome shotgun (WGS) entry which is preliminary data.</text>
</comment>
<dbReference type="PANTHER" id="PTHR45695">
    <property type="entry name" value="LEUCOKININ RECEPTOR-RELATED"/>
    <property type="match status" value="1"/>
</dbReference>
<dbReference type="PANTHER" id="PTHR45695:SF9">
    <property type="entry name" value="LEUCOKININ RECEPTOR"/>
    <property type="match status" value="1"/>
</dbReference>
<gene>
    <name evidence="11" type="ORF">MEDL_16681</name>
</gene>
<keyword evidence="2 8" id="KW-0812">Transmembrane</keyword>
<dbReference type="PROSITE" id="PS00237">
    <property type="entry name" value="G_PROTEIN_RECEP_F1_1"/>
    <property type="match status" value="1"/>
</dbReference>
<dbReference type="EMBL" id="CAJPWZ010000876">
    <property type="protein sequence ID" value="CAG2202092.1"/>
    <property type="molecule type" value="Genomic_DNA"/>
</dbReference>
<proteinExistence type="inferred from homology"/>
<evidence type="ECO:0000313" key="11">
    <source>
        <dbReference type="EMBL" id="CAG2202092.1"/>
    </source>
</evidence>
<organism evidence="11 12">
    <name type="scientific">Mytilus edulis</name>
    <name type="common">Blue mussel</name>
    <dbReference type="NCBI Taxonomy" id="6550"/>
    <lineage>
        <taxon>Eukaryota</taxon>
        <taxon>Metazoa</taxon>
        <taxon>Spiralia</taxon>
        <taxon>Lophotrochozoa</taxon>
        <taxon>Mollusca</taxon>
        <taxon>Bivalvia</taxon>
        <taxon>Autobranchia</taxon>
        <taxon>Pteriomorphia</taxon>
        <taxon>Mytilida</taxon>
        <taxon>Mytiloidea</taxon>
        <taxon>Mytilidae</taxon>
        <taxon>Mytilinae</taxon>
        <taxon>Mytilus</taxon>
    </lineage>
</organism>
<keyword evidence="7 8" id="KW-0807">Transducer</keyword>
<evidence type="ECO:0000256" key="4">
    <source>
        <dbReference type="ARBA" id="ARBA00023040"/>
    </source>
</evidence>
<dbReference type="PRINTS" id="PR00237">
    <property type="entry name" value="GPCRRHODOPSN"/>
</dbReference>
<keyword evidence="6 8" id="KW-0675">Receptor</keyword>
<keyword evidence="3 9" id="KW-1133">Transmembrane helix</keyword>
<evidence type="ECO:0000313" key="12">
    <source>
        <dbReference type="Proteomes" id="UP000683360"/>
    </source>
</evidence>
<dbReference type="Gene3D" id="1.20.1070.10">
    <property type="entry name" value="Rhodopsin 7-helix transmembrane proteins"/>
    <property type="match status" value="1"/>
</dbReference>
<evidence type="ECO:0000256" key="9">
    <source>
        <dbReference type="SAM" id="Phobius"/>
    </source>
</evidence>
<evidence type="ECO:0000259" key="10">
    <source>
        <dbReference type="PROSITE" id="PS50262"/>
    </source>
</evidence>
<evidence type="ECO:0000256" key="7">
    <source>
        <dbReference type="ARBA" id="ARBA00023224"/>
    </source>
</evidence>
<feature type="transmembrane region" description="Helical" evidence="9">
    <location>
        <begin position="36"/>
        <end position="57"/>
    </location>
</feature>
<dbReference type="PROSITE" id="PS50262">
    <property type="entry name" value="G_PROTEIN_RECEP_F1_2"/>
    <property type="match status" value="1"/>
</dbReference>
<keyword evidence="12" id="KW-1185">Reference proteome</keyword>
<dbReference type="OrthoDB" id="6147329at2759"/>
<feature type="transmembrane region" description="Helical" evidence="9">
    <location>
        <begin position="140"/>
        <end position="158"/>
    </location>
</feature>
<keyword evidence="4 8" id="KW-0297">G-protein coupled receptor</keyword>
<dbReference type="InterPro" id="IPR000276">
    <property type="entry name" value="GPCR_Rhodpsn"/>
</dbReference>
<evidence type="ECO:0000256" key="2">
    <source>
        <dbReference type="ARBA" id="ARBA00022692"/>
    </source>
</evidence>
<dbReference type="Proteomes" id="UP000683360">
    <property type="component" value="Unassembled WGS sequence"/>
</dbReference>
<evidence type="ECO:0000256" key="1">
    <source>
        <dbReference type="ARBA" id="ARBA00004141"/>
    </source>
</evidence>
<comment type="similarity">
    <text evidence="8">Belongs to the G-protein coupled receptor 1 family.</text>
</comment>
<feature type="transmembrane region" description="Helical" evidence="9">
    <location>
        <begin position="230"/>
        <end position="251"/>
    </location>
</feature>